<accession>A0ABR1VRZ5</accession>
<evidence type="ECO:0000256" key="4">
    <source>
        <dbReference type="ARBA" id="ARBA00023180"/>
    </source>
</evidence>
<dbReference type="Pfam" id="PF03198">
    <property type="entry name" value="Glyco_hydro_72"/>
    <property type="match status" value="2"/>
</dbReference>
<gene>
    <name evidence="6" type="ORF">PG994_004511</name>
</gene>
<dbReference type="Gene3D" id="3.20.20.80">
    <property type="entry name" value="Glycosidases"/>
    <property type="match status" value="1"/>
</dbReference>
<keyword evidence="5" id="KW-0808">Transferase</keyword>
<keyword evidence="7" id="KW-1185">Reference proteome</keyword>
<dbReference type="EMBL" id="JAQQWL010000005">
    <property type="protein sequence ID" value="KAK8073612.1"/>
    <property type="molecule type" value="Genomic_DNA"/>
</dbReference>
<evidence type="ECO:0000256" key="5">
    <source>
        <dbReference type="RuleBase" id="RU361209"/>
    </source>
</evidence>
<reference evidence="6 7" key="1">
    <citation type="submission" date="2023-01" db="EMBL/GenBank/DDBJ databases">
        <title>Analysis of 21 Apiospora genomes using comparative genomics revels a genus with tremendous synthesis potential of carbohydrate active enzymes and secondary metabolites.</title>
        <authorList>
            <person name="Sorensen T."/>
        </authorList>
    </citation>
    <scope>NUCLEOTIDE SEQUENCE [LARGE SCALE GENOMIC DNA]</scope>
    <source>
        <strain evidence="6 7">CBS 135458</strain>
    </source>
</reference>
<organism evidence="6 7">
    <name type="scientific">Apiospora phragmitis</name>
    <dbReference type="NCBI Taxonomy" id="2905665"/>
    <lineage>
        <taxon>Eukaryota</taxon>
        <taxon>Fungi</taxon>
        <taxon>Dikarya</taxon>
        <taxon>Ascomycota</taxon>
        <taxon>Pezizomycotina</taxon>
        <taxon>Sordariomycetes</taxon>
        <taxon>Xylariomycetidae</taxon>
        <taxon>Amphisphaeriales</taxon>
        <taxon>Apiosporaceae</taxon>
        <taxon>Apiospora</taxon>
    </lineage>
</organism>
<dbReference type="GeneID" id="92088983"/>
<comment type="similarity">
    <text evidence="2 5">Belongs to the glycosyl hydrolase 72 family.</text>
</comment>
<dbReference type="SUPFAM" id="SSF51445">
    <property type="entry name" value="(Trans)glycosidases"/>
    <property type="match status" value="1"/>
</dbReference>
<dbReference type="EC" id="2.4.1.-" evidence="5"/>
<keyword evidence="5" id="KW-0472">Membrane</keyword>
<protein>
    <recommendedName>
        <fullName evidence="5">1,3-beta-glucanosyltransferase</fullName>
        <ecNumber evidence="5">2.4.1.-</ecNumber>
    </recommendedName>
</protein>
<keyword evidence="5" id="KW-0336">GPI-anchor</keyword>
<dbReference type="InterPro" id="IPR004886">
    <property type="entry name" value="Glucanosyltransferase"/>
</dbReference>
<comment type="function">
    <text evidence="5">Splits internally a 1,3-beta-glucan molecule and transfers the newly generated reducing end (the donor) to the non-reducing end of another 1,3-beta-glucan molecule (the acceptor) forming a 1,3-beta linkage, resulting in the elongation of 1,3-beta-glucan chains in the cell wall.</text>
</comment>
<evidence type="ECO:0000256" key="3">
    <source>
        <dbReference type="ARBA" id="ARBA00022729"/>
    </source>
</evidence>
<evidence type="ECO:0000313" key="6">
    <source>
        <dbReference type="EMBL" id="KAK8073612.1"/>
    </source>
</evidence>
<dbReference type="RefSeq" id="XP_066718087.1">
    <property type="nucleotide sequence ID" value="XM_066855920.1"/>
</dbReference>
<dbReference type="InterPro" id="IPR017853">
    <property type="entry name" value="GH"/>
</dbReference>
<comment type="subcellular location">
    <subcellularLocation>
        <location evidence="1 5">Cell membrane</location>
        <topology evidence="1 5">Lipid-anchor</topology>
        <topology evidence="1 5">GPI-anchor</topology>
    </subcellularLocation>
</comment>
<dbReference type="PANTHER" id="PTHR31468:SF8">
    <property type="entry name" value="1,3-BETA-GLUCANOSYLTRANSFERASE GAS2"/>
    <property type="match status" value="1"/>
</dbReference>
<proteinExistence type="inferred from homology"/>
<keyword evidence="3" id="KW-0732">Signal</keyword>
<comment type="caution">
    <text evidence="6">The sequence shown here is derived from an EMBL/GenBank/DDBJ whole genome shotgun (WGS) entry which is preliminary data.</text>
</comment>
<evidence type="ECO:0000256" key="2">
    <source>
        <dbReference type="ARBA" id="ARBA00007528"/>
    </source>
</evidence>
<name>A0ABR1VRZ5_9PEZI</name>
<sequence>MADLGVNTIRVYEVLSSGSHDGCMEALDKWGIYVWIELGTIGFSIDLSTPDWNRAMYDDWTSQIDAFSKYGCLANSTRVQGEKANAWATDTATSLLSLLVSIPSTTASPTAECLAKTTKDMKTFLDGRNYRRIPIAYSEMDVTQYMKVTTVDYLTCSGYADSIDMFGVSLKYACGNNISQIFDQFHGSEIPIIFSGILCAYDRDIRNFTEAKTILSWKLFRRLRRSHTQDVAALHGSAIILPLGPARKHGGVRLYAEVFHHALLPNPKHLLVLDGR</sequence>
<dbReference type="PANTHER" id="PTHR31468">
    <property type="entry name" value="1,3-BETA-GLUCANOSYLTRANSFERASE GAS1"/>
    <property type="match status" value="1"/>
</dbReference>
<evidence type="ECO:0000256" key="1">
    <source>
        <dbReference type="ARBA" id="ARBA00004609"/>
    </source>
</evidence>
<dbReference type="Proteomes" id="UP001480595">
    <property type="component" value="Unassembled WGS sequence"/>
</dbReference>
<keyword evidence="5" id="KW-0449">Lipoprotein</keyword>
<keyword evidence="4" id="KW-0325">Glycoprotein</keyword>
<evidence type="ECO:0000313" key="7">
    <source>
        <dbReference type="Proteomes" id="UP001480595"/>
    </source>
</evidence>